<keyword evidence="2" id="KW-1185">Reference proteome</keyword>
<organism evidence="1 2">
    <name type="scientific">Brachionus plicatilis</name>
    <name type="common">Marine rotifer</name>
    <name type="synonym">Brachionus muelleri</name>
    <dbReference type="NCBI Taxonomy" id="10195"/>
    <lineage>
        <taxon>Eukaryota</taxon>
        <taxon>Metazoa</taxon>
        <taxon>Spiralia</taxon>
        <taxon>Gnathifera</taxon>
        <taxon>Rotifera</taxon>
        <taxon>Eurotatoria</taxon>
        <taxon>Monogononta</taxon>
        <taxon>Pseudotrocha</taxon>
        <taxon>Ploima</taxon>
        <taxon>Brachionidae</taxon>
        <taxon>Brachionus</taxon>
    </lineage>
</organism>
<gene>
    <name evidence="1" type="ORF">BpHYR1_040463</name>
</gene>
<evidence type="ECO:0000313" key="1">
    <source>
        <dbReference type="EMBL" id="RNA21821.1"/>
    </source>
</evidence>
<evidence type="ECO:0000313" key="2">
    <source>
        <dbReference type="Proteomes" id="UP000276133"/>
    </source>
</evidence>
<comment type="caution">
    <text evidence="1">The sequence shown here is derived from an EMBL/GenBank/DDBJ whole genome shotgun (WGS) entry which is preliminary data.</text>
</comment>
<dbReference type="Proteomes" id="UP000276133">
    <property type="component" value="Unassembled WGS sequence"/>
</dbReference>
<reference evidence="1 2" key="1">
    <citation type="journal article" date="2018" name="Sci. Rep.">
        <title>Genomic signatures of local adaptation to the degree of environmental predictability in rotifers.</title>
        <authorList>
            <person name="Franch-Gras L."/>
            <person name="Hahn C."/>
            <person name="Garcia-Roger E.M."/>
            <person name="Carmona M.J."/>
            <person name="Serra M."/>
            <person name="Gomez A."/>
        </authorList>
    </citation>
    <scope>NUCLEOTIDE SEQUENCE [LARGE SCALE GENOMIC DNA]</scope>
    <source>
        <strain evidence="1">HYR1</strain>
    </source>
</reference>
<dbReference type="EMBL" id="REGN01003593">
    <property type="protein sequence ID" value="RNA21821.1"/>
    <property type="molecule type" value="Genomic_DNA"/>
</dbReference>
<protein>
    <submittedName>
        <fullName evidence="1">Uncharacterized protein</fullName>
    </submittedName>
</protein>
<proteinExistence type="predicted"/>
<sequence>MDLIPFSIFNPVPFTRNLHHKKTHQIYKQLKFLFFNRIWSLDHSIAGFIKLILVNAQKDNKQIPPSLPLHIEIFFLEYYCQKYSPDRYNHRNTQIFGNSYSIKYLRILKLSDVTYRWRLGRKGLTTVYVALYKRMFKSH</sequence>
<name>A0A3M7REC6_BRAPC</name>
<dbReference type="AlphaFoldDB" id="A0A3M7REC6"/>
<accession>A0A3M7REC6</accession>